<dbReference type="Gene3D" id="3.15.10.40">
    <property type="entry name" value="Uncharacterised protein PF07273, DUF1439"/>
    <property type="match status" value="1"/>
</dbReference>
<evidence type="ECO:0000313" key="1">
    <source>
        <dbReference type="EMBL" id="GGB33546.1"/>
    </source>
</evidence>
<accession>A0ABQ1IBL5</accession>
<name>A0ABQ1IBL5_9GAMM</name>
<comment type="caution">
    <text evidence="1">The sequence shown here is derived from an EMBL/GenBank/DDBJ whole genome shotgun (WGS) entry which is preliminary data.</text>
</comment>
<dbReference type="InterPro" id="IPR010835">
    <property type="entry name" value="DUF1439"/>
</dbReference>
<sequence>MRHKLEAERQAPSFFSFRLTAVRSHLEVFMFKPRMLKSITLSLTTLLLTACASISQYSISESELEKSLYTLLEQEAPRLTQGLVETQIDKLDLQIGPENRDIVRLNLQGETAINALIARFPAQLDLVIEGRPVYDRKQNAIFLRDLNLLQSKVDAFGYKGDMTMASTGMMQIVRSILENQPIYRLEGSRYSWLSKTPVGLTIAPGRFILSPKFSD</sequence>
<dbReference type="Pfam" id="PF07273">
    <property type="entry name" value="DUF1439"/>
    <property type="match status" value="1"/>
</dbReference>
<proteinExistence type="predicted"/>
<organism evidence="1 2">
    <name type="scientific">Oceanisphaera marina</name>
    <dbReference type="NCBI Taxonomy" id="2017550"/>
    <lineage>
        <taxon>Bacteria</taxon>
        <taxon>Pseudomonadati</taxon>
        <taxon>Pseudomonadota</taxon>
        <taxon>Gammaproteobacteria</taxon>
        <taxon>Aeromonadales</taxon>
        <taxon>Aeromonadaceae</taxon>
        <taxon>Oceanisphaera</taxon>
    </lineage>
</organism>
<evidence type="ECO:0008006" key="3">
    <source>
        <dbReference type="Google" id="ProtNLM"/>
    </source>
</evidence>
<dbReference type="Proteomes" id="UP000646152">
    <property type="component" value="Unassembled WGS sequence"/>
</dbReference>
<evidence type="ECO:0000313" key="2">
    <source>
        <dbReference type="Proteomes" id="UP000646152"/>
    </source>
</evidence>
<dbReference type="EMBL" id="BMKE01000002">
    <property type="protein sequence ID" value="GGB33546.1"/>
    <property type="molecule type" value="Genomic_DNA"/>
</dbReference>
<gene>
    <name evidence="1" type="ORF">GCM10011502_03240</name>
</gene>
<reference evidence="2" key="1">
    <citation type="journal article" date="2019" name="Int. J. Syst. Evol. Microbiol.">
        <title>The Global Catalogue of Microorganisms (GCM) 10K type strain sequencing project: providing services to taxonomists for standard genome sequencing and annotation.</title>
        <authorList>
            <consortium name="The Broad Institute Genomics Platform"/>
            <consortium name="The Broad Institute Genome Sequencing Center for Infectious Disease"/>
            <person name="Wu L."/>
            <person name="Ma J."/>
        </authorList>
    </citation>
    <scope>NUCLEOTIDE SEQUENCE [LARGE SCALE GENOMIC DNA]</scope>
    <source>
        <strain evidence="2">CGMCC 1.15923</strain>
    </source>
</reference>
<keyword evidence="2" id="KW-1185">Reference proteome</keyword>
<protein>
    <recommendedName>
        <fullName evidence="3">DUF1439 domain-containing protein</fullName>
    </recommendedName>
</protein>